<gene>
    <name evidence="2" type="ORF">JOF59_002732</name>
</gene>
<reference evidence="2 3" key="1">
    <citation type="submission" date="2021-03" db="EMBL/GenBank/DDBJ databases">
        <title>Sequencing the genomes of 1000 actinobacteria strains.</title>
        <authorList>
            <person name="Klenk H.-P."/>
        </authorList>
    </citation>
    <scope>NUCLEOTIDE SEQUENCE [LARGE SCALE GENOMIC DNA]</scope>
    <source>
        <strain evidence="2 3">DSM 40843</strain>
    </source>
</reference>
<comment type="caution">
    <text evidence="2">The sequence shown here is derived from an EMBL/GenBank/DDBJ whole genome shotgun (WGS) entry which is preliminary data.</text>
</comment>
<organism evidence="2 3">
    <name type="scientific">Streptomyces clavifer</name>
    <dbReference type="NCBI Taxonomy" id="68188"/>
    <lineage>
        <taxon>Bacteria</taxon>
        <taxon>Bacillati</taxon>
        <taxon>Actinomycetota</taxon>
        <taxon>Actinomycetes</taxon>
        <taxon>Kitasatosporales</taxon>
        <taxon>Streptomycetaceae</taxon>
        <taxon>Streptomyces</taxon>
    </lineage>
</organism>
<dbReference type="EMBL" id="JAGINS010000001">
    <property type="protein sequence ID" value="MBP2360332.1"/>
    <property type="molecule type" value="Genomic_DNA"/>
</dbReference>
<proteinExistence type="predicted"/>
<keyword evidence="1" id="KW-0472">Membrane</keyword>
<name>A0ABS4V912_9ACTN</name>
<sequence>MAGIAENPQIGVVLRVAALRDASAGVRHGASALKWNTHGAKQGNSRGSAVAADSSGMRGAGWSGIATAVGAGAVAALIAGLVCVRSRRRGGTQTTRGSA</sequence>
<dbReference type="Proteomes" id="UP001519311">
    <property type="component" value="Unassembled WGS sequence"/>
</dbReference>
<accession>A0ABS4V912</accession>
<keyword evidence="1" id="KW-0812">Transmembrane</keyword>
<evidence type="ECO:0000256" key="1">
    <source>
        <dbReference type="SAM" id="Phobius"/>
    </source>
</evidence>
<feature type="transmembrane region" description="Helical" evidence="1">
    <location>
        <begin position="62"/>
        <end position="84"/>
    </location>
</feature>
<dbReference type="RefSeq" id="WP_274922870.1">
    <property type="nucleotide sequence ID" value="NZ_BMWJ01000004.1"/>
</dbReference>
<evidence type="ECO:0000313" key="3">
    <source>
        <dbReference type="Proteomes" id="UP001519311"/>
    </source>
</evidence>
<keyword evidence="3" id="KW-1185">Reference proteome</keyword>
<protein>
    <submittedName>
        <fullName evidence="2">Ca-activated chloride channel family protein</fullName>
    </submittedName>
</protein>
<keyword evidence="1" id="KW-1133">Transmembrane helix</keyword>
<evidence type="ECO:0000313" key="2">
    <source>
        <dbReference type="EMBL" id="MBP2360332.1"/>
    </source>
</evidence>